<dbReference type="InterPro" id="IPR042099">
    <property type="entry name" value="ANL_N_sf"/>
</dbReference>
<keyword evidence="1" id="KW-0812">Transmembrane</keyword>
<proteinExistence type="predicted"/>
<feature type="domain" description="AMP-binding enzyme C-terminal" evidence="3">
    <location>
        <begin position="491"/>
        <end position="573"/>
    </location>
</feature>
<dbReference type="EMBL" id="JAZGSY010000380">
    <property type="protein sequence ID" value="KAL1836671.1"/>
    <property type="molecule type" value="Genomic_DNA"/>
</dbReference>
<gene>
    <name evidence="4" type="ORF">VTJ49DRAFT_4798</name>
</gene>
<organism evidence="4 5">
    <name type="scientific">Humicola insolens</name>
    <name type="common">Soft-rot fungus</name>
    <dbReference type="NCBI Taxonomy" id="85995"/>
    <lineage>
        <taxon>Eukaryota</taxon>
        <taxon>Fungi</taxon>
        <taxon>Dikarya</taxon>
        <taxon>Ascomycota</taxon>
        <taxon>Pezizomycotina</taxon>
        <taxon>Sordariomycetes</taxon>
        <taxon>Sordariomycetidae</taxon>
        <taxon>Sordariales</taxon>
        <taxon>Chaetomiaceae</taxon>
        <taxon>Mycothermus</taxon>
    </lineage>
</organism>
<evidence type="ECO:0000259" key="2">
    <source>
        <dbReference type="Pfam" id="PF00501"/>
    </source>
</evidence>
<comment type="caution">
    <text evidence="4">The sequence shown here is derived from an EMBL/GenBank/DDBJ whole genome shotgun (WGS) entry which is preliminary data.</text>
</comment>
<protein>
    <recommendedName>
        <fullName evidence="6">4-coumarate-CoA ligase</fullName>
    </recommendedName>
</protein>
<dbReference type="InterPro" id="IPR000873">
    <property type="entry name" value="AMP-dep_synth/lig_dom"/>
</dbReference>
<dbReference type="Pfam" id="PF13193">
    <property type="entry name" value="AMP-binding_C"/>
    <property type="match status" value="1"/>
</dbReference>
<keyword evidence="1" id="KW-1133">Transmembrane helix</keyword>
<feature type="transmembrane region" description="Helical" evidence="1">
    <location>
        <begin position="72"/>
        <end position="96"/>
    </location>
</feature>
<name>A0ABR3V5H5_HUMIN</name>
<dbReference type="PANTHER" id="PTHR24096">
    <property type="entry name" value="LONG-CHAIN-FATTY-ACID--COA LIGASE"/>
    <property type="match status" value="1"/>
</dbReference>
<dbReference type="InterPro" id="IPR025110">
    <property type="entry name" value="AMP-bd_C"/>
</dbReference>
<evidence type="ECO:0000313" key="5">
    <source>
        <dbReference type="Proteomes" id="UP001583172"/>
    </source>
</evidence>
<dbReference type="SUPFAM" id="SSF56801">
    <property type="entry name" value="Acetyl-CoA synthetase-like"/>
    <property type="match status" value="1"/>
</dbReference>
<evidence type="ECO:0000313" key="4">
    <source>
        <dbReference type="EMBL" id="KAL1836671.1"/>
    </source>
</evidence>
<keyword evidence="5" id="KW-1185">Reference proteome</keyword>
<dbReference type="InterPro" id="IPR020845">
    <property type="entry name" value="AMP-binding_CS"/>
</dbReference>
<feature type="domain" description="AMP-dependent synthetase/ligase" evidence="2">
    <location>
        <begin position="30"/>
        <end position="433"/>
    </location>
</feature>
<dbReference type="Gene3D" id="3.30.300.30">
    <property type="match status" value="1"/>
</dbReference>
<dbReference type="Gene3D" id="3.40.50.12780">
    <property type="entry name" value="N-terminal domain of ligase-like"/>
    <property type="match status" value="1"/>
</dbReference>
<dbReference type="Pfam" id="PF00501">
    <property type="entry name" value="AMP-binding"/>
    <property type="match status" value="1"/>
</dbReference>
<dbReference type="PROSITE" id="PS00455">
    <property type="entry name" value="AMP_BINDING"/>
    <property type="match status" value="1"/>
</dbReference>
<reference evidence="4 5" key="1">
    <citation type="journal article" date="2024" name="Commun. Biol.">
        <title>Comparative genomic analysis of thermophilic fungi reveals convergent evolutionary adaptations and gene losses.</title>
        <authorList>
            <person name="Steindorff A.S."/>
            <person name="Aguilar-Pontes M.V."/>
            <person name="Robinson A.J."/>
            <person name="Andreopoulos B."/>
            <person name="LaButti K."/>
            <person name="Kuo A."/>
            <person name="Mondo S."/>
            <person name="Riley R."/>
            <person name="Otillar R."/>
            <person name="Haridas S."/>
            <person name="Lipzen A."/>
            <person name="Grimwood J."/>
            <person name="Schmutz J."/>
            <person name="Clum A."/>
            <person name="Reid I.D."/>
            <person name="Moisan M.C."/>
            <person name="Butler G."/>
            <person name="Nguyen T.T.M."/>
            <person name="Dewar K."/>
            <person name="Conant G."/>
            <person name="Drula E."/>
            <person name="Henrissat B."/>
            <person name="Hansel C."/>
            <person name="Singer S."/>
            <person name="Hutchinson M.I."/>
            <person name="de Vries R.P."/>
            <person name="Natvig D.O."/>
            <person name="Powell A.J."/>
            <person name="Tsang A."/>
            <person name="Grigoriev I.V."/>
        </authorList>
    </citation>
    <scope>NUCLEOTIDE SEQUENCE [LARGE SCALE GENOMIC DNA]</scope>
    <source>
        <strain evidence="4 5">CBS 620.91</strain>
    </source>
</reference>
<evidence type="ECO:0008006" key="6">
    <source>
        <dbReference type="Google" id="ProtNLM"/>
    </source>
</evidence>
<dbReference type="PANTHER" id="PTHR24096:SF424">
    <property type="entry name" value="ACETYL-COA SYNTHETASE-LIKE PROTEIN-RELATED"/>
    <property type="match status" value="1"/>
</dbReference>
<dbReference type="Proteomes" id="UP001583172">
    <property type="component" value="Unassembled WGS sequence"/>
</dbReference>
<keyword evidence="1" id="KW-0472">Membrane</keyword>
<sequence>MPISSRWQVPIPRCSLQQWIFGSANGPVGDNKAFIDPDKPDSNYLTMEDYRLLAKRVALGLQREGLKKEDRVLIFSGNSIVFPSVFLGVLMAGGIFTGANPTFVPRELAYQLRDSEASFLLVAEPALKTALEAAAEAGLPKNRIFVLSTNTSVPVSQLTRALAPGPAAGNNVAAAAGVRHWTELLAGNLTTAETWSWEEPADPEQATCCLNYSSGTTGVPKGVEITHYSYVGNGVGVVHMTNLRKNNEEKLKRDRGLCFLPLYHAYGQTYFIANLPFLRIPVYVMPSFSFPAMLSHISRFRITTLPLVPPIVVLLAKSPLTKQHDLSSVETIGSGAAPVSREICEEAEHFFPPLPDGSKLVIRQGWGMTEVTCTALGWDPTTDAPPSAGVGELTPNCRAKLMSLEDGGKTEITTPGQRGELWVSGPTLLKRYWRKPEATAETVVVDADGTRWLRTGDVAFVESYGPGAIFHVVDRVKELIKVKGNQVAPAELEGVLLESPDVADAAVVGVTIRDGEKGSDSWEVPRAYVVRRPGSSATEQDVARWMEGKVAPYKRLTGGVVFVDAIPKNPSGKILRKQLRDRAQAEVGKTSKL</sequence>
<accession>A0ABR3V5H5</accession>
<evidence type="ECO:0000259" key="3">
    <source>
        <dbReference type="Pfam" id="PF13193"/>
    </source>
</evidence>
<dbReference type="CDD" id="cd05911">
    <property type="entry name" value="Firefly_Luc_like"/>
    <property type="match status" value="1"/>
</dbReference>
<evidence type="ECO:0000256" key="1">
    <source>
        <dbReference type="SAM" id="Phobius"/>
    </source>
</evidence>
<dbReference type="InterPro" id="IPR045851">
    <property type="entry name" value="AMP-bd_C_sf"/>
</dbReference>